<comment type="caution">
    <text evidence="1">The sequence shown here is derived from an EMBL/GenBank/DDBJ whole genome shotgun (WGS) entry which is preliminary data.</text>
</comment>
<evidence type="ECO:0000313" key="2">
    <source>
        <dbReference type="Proteomes" id="UP000578000"/>
    </source>
</evidence>
<keyword evidence="2" id="KW-1185">Reference proteome</keyword>
<dbReference type="AlphaFoldDB" id="A0A841QKL7"/>
<name>A0A841QKL7_9PROT</name>
<protein>
    <submittedName>
        <fullName evidence="1">Uncharacterized protein YfaP (DUF2135 family)</fullName>
    </submittedName>
</protein>
<evidence type="ECO:0000313" key="1">
    <source>
        <dbReference type="EMBL" id="MBB6458532.1"/>
    </source>
</evidence>
<proteinExistence type="predicted"/>
<accession>A0A841QKL7</accession>
<dbReference type="RefSeq" id="WP_166116753.1">
    <property type="nucleotide sequence ID" value="NZ_BAABDB010000033.1"/>
</dbReference>
<dbReference type="EMBL" id="JACHIE010000022">
    <property type="protein sequence ID" value="MBB6458532.1"/>
    <property type="molecule type" value="Genomic_DNA"/>
</dbReference>
<gene>
    <name evidence="1" type="ORF">HNR55_003141</name>
</gene>
<dbReference type="Proteomes" id="UP000578000">
    <property type="component" value="Unassembled WGS sequence"/>
</dbReference>
<organism evidence="1 2">
    <name type="scientific">Acetobacter lovaniensis</name>
    <dbReference type="NCBI Taxonomy" id="104100"/>
    <lineage>
        <taxon>Bacteria</taxon>
        <taxon>Pseudomonadati</taxon>
        <taxon>Pseudomonadota</taxon>
        <taxon>Alphaproteobacteria</taxon>
        <taxon>Acetobacterales</taxon>
        <taxon>Acetobacteraceae</taxon>
        <taxon>Acetobacter</taxon>
    </lineage>
</organism>
<reference evidence="1 2" key="1">
    <citation type="submission" date="2020-08" db="EMBL/GenBank/DDBJ databases">
        <title>Genomic Encyclopedia of Type Strains, Phase IV (KMG-IV): sequencing the most valuable type-strain genomes for metagenomic binning, comparative biology and taxonomic classification.</title>
        <authorList>
            <person name="Goeker M."/>
        </authorList>
    </citation>
    <scope>NUCLEOTIDE SEQUENCE [LARGE SCALE GENOMIC DNA]</scope>
    <source>
        <strain evidence="1 2">DSM 4491</strain>
    </source>
</reference>
<dbReference type="Gene3D" id="2.60.120.380">
    <property type="match status" value="1"/>
</dbReference>
<sequence>MTRLPWRAWSALRRVRKVGASGGILQVILAWNDLNDLDLHVICPDGQRIYFNRREHGGGVLRHDANARRKGALPPTNHPVETVAWVTAPPPGLYTVIVDPFAMHAAPTSHFSVTVCYHGTVLVTRKGSASVNNRIVPVCNFGIPA</sequence>